<dbReference type="AlphaFoldDB" id="A0A388KI08"/>
<protein>
    <submittedName>
        <fullName evidence="1">Uncharacterized protein</fullName>
    </submittedName>
</protein>
<dbReference type="EMBL" id="BFEA01000118">
    <property type="protein sequence ID" value="GBG69679.1"/>
    <property type="molecule type" value="Genomic_DNA"/>
</dbReference>
<comment type="caution">
    <text evidence="1">The sequence shown here is derived from an EMBL/GenBank/DDBJ whole genome shotgun (WGS) entry which is preliminary data.</text>
</comment>
<dbReference type="Gramene" id="GBG69679">
    <property type="protein sequence ID" value="GBG69679"/>
    <property type="gene ID" value="CBR_g4509"/>
</dbReference>
<accession>A0A388KI08</accession>
<evidence type="ECO:0000313" key="2">
    <source>
        <dbReference type="Proteomes" id="UP000265515"/>
    </source>
</evidence>
<dbReference type="Proteomes" id="UP000265515">
    <property type="component" value="Unassembled WGS sequence"/>
</dbReference>
<sequence length="403" mass="45878">MKGSNGAHQIKITGGNVWVDRWSVVRGKIGLSTVSVEGKEMRIKDCRKVLEAGGDFPVVSIQVISSSMEHRRNVLRELRRNPGKIRNMYRKKSRDLIALYRTCTLFADKKVRNQLKNSIMKVMKVKFGVEIRRRPCVKIPFAPDVRLGEVRGIAEKIIEEVVLDTYLRRFIAAKVRREEELIMREMKREFDRRRLIRVGRWQSGGKIGQAYVLPKDKDLERWRPISSATDDPGRLAGARTGRAIRYMLFGINWGEHFDLKATDELKERLGDIEKELGKAAGGVMGAVRVSLRGKMCTMMRGERRTEGFVSLSFEMIRSVIQFVLEFTYVKRAGSVLKQEFGIPMGRNSSPALACLVCAKAESVFVRGLGINRALTRGIRMIDDVAIMIAVHWTTKDLIKTHAK</sequence>
<keyword evidence="2" id="KW-1185">Reference proteome</keyword>
<organism evidence="1 2">
    <name type="scientific">Chara braunii</name>
    <name type="common">Braun's stonewort</name>
    <dbReference type="NCBI Taxonomy" id="69332"/>
    <lineage>
        <taxon>Eukaryota</taxon>
        <taxon>Viridiplantae</taxon>
        <taxon>Streptophyta</taxon>
        <taxon>Charophyceae</taxon>
        <taxon>Charales</taxon>
        <taxon>Characeae</taxon>
        <taxon>Chara</taxon>
    </lineage>
</organism>
<name>A0A388KI08_CHABU</name>
<gene>
    <name evidence="1" type="ORF">CBR_g4509</name>
</gene>
<evidence type="ECO:0000313" key="1">
    <source>
        <dbReference type="EMBL" id="GBG69679.1"/>
    </source>
</evidence>
<proteinExistence type="predicted"/>
<reference evidence="1 2" key="1">
    <citation type="journal article" date="2018" name="Cell">
        <title>The Chara Genome: Secondary Complexity and Implications for Plant Terrestrialization.</title>
        <authorList>
            <person name="Nishiyama T."/>
            <person name="Sakayama H."/>
            <person name="Vries J.D."/>
            <person name="Buschmann H."/>
            <person name="Saint-Marcoux D."/>
            <person name="Ullrich K.K."/>
            <person name="Haas F.B."/>
            <person name="Vanderstraeten L."/>
            <person name="Becker D."/>
            <person name="Lang D."/>
            <person name="Vosolsobe S."/>
            <person name="Rombauts S."/>
            <person name="Wilhelmsson P.K.I."/>
            <person name="Janitza P."/>
            <person name="Kern R."/>
            <person name="Heyl A."/>
            <person name="Rumpler F."/>
            <person name="Villalobos L.I.A.C."/>
            <person name="Clay J.M."/>
            <person name="Skokan R."/>
            <person name="Toyoda A."/>
            <person name="Suzuki Y."/>
            <person name="Kagoshima H."/>
            <person name="Schijlen E."/>
            <person name="Tajeshwar N."/>
            <person name="Catarino B."/>
            <person name="Hetherington A.J."/>
            <person name="Saltykova A."/>
            <person name="Bonnot C."/>
            <person name="Breuninger H."/>
            <person name="Symeonidi A."/>
            <person name="Radhakrishnan G.V."/>
            <person name="Van Nieuwerburgh F."/>
            <person name="Deforce D."/>
            <person name="Chang C."/>
            <person name="Karol K.G."/>
            <person name="Hedrich R."/>
            <person name="Ulvskov P."/>
            <person name="Glockner G."/>
            <person name="Delwiche C.F."/>
            <person name="Petrasek J."/>
            <person name="Van de Peer Y."/>
            <person name="Friml J."/>
            <person name="Beilby M."/>
            <person name="Dolan L."/>
            <person name="Kohara Y."/>
            <person name="Sugano S."/>
            <person name="Fujiyama A."/>
            <person name="Delaux P.-M."/>
            <person name="Quint M."/>
            <person name="TheiBen G."/>
            <person name="Hagemann M."/>
            <person name="Harholt J."/>
            <person name="Dunand C."/>
            <person name="Zachgo S."/>
            <person name="Langdale J."/>
            <person name="Maumus F."/>
            <person name="Straeten D.V.D."/>
            <person name="Gould S.B."/>
            <person name="Rensing S.A."/>
        </authorList>
    </citation>
    <scope>NUCLEOTIDE SEQUENCE [LARGE SCALE GENOMIC DNA]</scope>
    <source>
        <strain evidence="1 2">S276</strain>
    </source>
</reference>